<protein>
    <recommendedName>
        <fullName evidence="3">Acetate CoA-transferase YdiF</fullName>
        <ecNumber evidence="3">2.8.3.8</ecNumber>
    </recommendedName>
</protein>
<dbReference type="EMBL" id="JADWYS010000001">
    <property type="protein sequence ID" value="MBG9390472.1"/>
    <property type="molecule type" value="Genomic_DNA"/>
</dbReference>
<dbReference type="GO" id="GO:0046952">
    <property type="term" value="P:ketone body catabolic process"/>
    <property type="evidence" value="ECO:0007669"/>
    <property type="project" value="InterPro"/>
</dbReference>
<keyword evidence="2 3" id="KW-0808">Transferase</keyword>
<comment type="caution">
    <text evidence="5">The sequence shown here is derived from an EMBL/GenBank/DDBJ whole genome shotgun (WGS) entry which is preliminary data.</text>
</comment>
<dbReference type="InterPro" id="IPR014388">
    <property type="entry name" value="3-oxoacid_CoA-transferase"/>
</dbReference>
<dbReference type="EC" id="2.8.3.8" evidence="3"/>
<evidence type="ECO:0000256" key="2">
    <source>
        <dbReference type="ARBA" id="ARBA00022679"/>
    </source>
</evidence>
<name>A0A931H8R3_9BURK</name>
<dbReference type="Gene3D" id="3.40.1080.10">
    <property type="entry name" value="Glutaconate Coenzyme A-transferase"/>
    <property type="match status" value="2"/>
</dbReference>
<evidence type="ECO:0000256" key="3">
    <source>
        <dbReference type="PIRNR" id="PIRNR000858"/>
    </source>
</evidence>
<comment type="function">
    <text evidence="3">CoA transferase having broad substrate specificity for short-chain acyl-CoA thioesters with the activity decreasing when the length of the carboxylic acid chain exceeds four carbons.</text>
</comment>
<dbReference type="SMART" id="SM00882">
    <property type="entry name" value="CoA_trans"/>
    <property type="match status" value="1"/>
</dbReference>
<dbReference type="GO" id="GO:0008775">
    <property type="term" value="F:acetate CoA-transferase activity"/>
    <property type="evidence" value="ECO:0007669"/>
    <property type="project" value="UniProtKB-EC"/>
</dbReference>
<dbReference type="AlphaFoldDB" id="A0A931H8R3"/>
<dbReference type="RefSeq" id="WP_196988211.1">
    <property type="nucleotide sequence ID" value="NZ_JADWYS010000001.1"/>
</dbReference>
<accession>A0A931H8R3</accession>
<comment type="similarity">
    <text evidence="1 3">Belongs to the 3-oxoacid CoA-transferase family.</text>
</comment>
<comment type="catalytic activity">
    <reaction evidence="3">
        <text>an acyl-CoA + acetate = a carboxylate + acetyl-CoA</text>
        <dbReference type="Rhea" id="RHEA:13381"/>
        <dbReference type="ChEBI" id="CHEBI:29067"/>
        <dbReference type="ChEBI" id="CHEBI:30089"/>
        <dbReference type="ChEBI" id="CHEBI:57288"/>
        <dbReference type="ChEBI" id="CHEBI:58342"/>
        <dbReference type="EC" id="2.8.3.8"/>
    </reaction>
</comment>
<dbReference type="InterPro" id="IPR037171">
    <property type="entry name" value="NagB/RpiA_transferase-like"/>
</dbReference>
<dbReference type="PANTHER" id="PTHR43293:SF1">
    <property type="entry name" value="ACETATE COA-TRANSFERASE YDIF"/>
    <property type="match status" value="1"/>
</dbReference>
<evidence type="ECO:0000256" key="4">
    <source>
        <dbReference type="PIRSR" id="PIRSR000858-1"/>
    </source>
</evidence>
<dbReference type="Pfam" id="PF01144">
    <property type="entry name" value="CoA_trans"/>
    <property type="match status" value="1"/>
</dbReference>
<reference evidence="5" key="1">
    <citation type="submission" date="2020-11" db="EMBL/GenBank/DDBJ databases">
        <title>Bacterial whole genome sequence for Caenimonas sp. DR4.4.</title>
        <authorList>
            <person name="Le V."/>
            <person name="Ko S.-R."/>
            <person name="Ahn C.-Y."/>
            <person name="Oh H.-M."/>
        </authorList>
    </citation>
    <scope>NUCLEOTIDE SEQUENCE</scope>
    <source>
        <strain evidence="5">DR4.4</strain>
    </source>
</reference>
<dbReference type="PIRSF" id="PIRSF000858">
    <property type="entry name" value="SCOT-t"/>
    <property type="match status" value="1"/>
</dbReference>
<sequence>MKPDRAKGPRFTTAAEAAAAVPSGACVVLGGMVSMAVPEAVLRALGERFVAEAAPRELTLLLPNRQGWKPDPQTGLDHLAHEGMVKRVITSTFSHRDSPRFAGMATAGKFEAYSFPMGCLFQLLREQASGSPGFVTEVGLHTYADPGAVDAGKVEVNEATPPSTYARRMEIDGKPYLFYKTFPIDVAIIRGTAADEDGNISMSGEPVDVGIKYQAMAARNSGGLVIAVVRQKVASGTLNPRLVAVPGAWVDYVVVDPEAIQTQLGGHDPSLSGEVRTVRKRLEPLPLDVRKVVARRAAMELKPGDIINLGVGMASGIPSVVEEMQLEGPYHFSTEHGGFGGTPAMGSPGSTGAFGAHYNADCILDSTEVFDFYHGGGLDVAALGFAEVDARGSVNVGHFEGNLRGPGGFVDITHRARKILFCGELTAGKSHLEVVTGAEGGIRVVSDGRFRKFKERVQQVNFHGPTALAKGQEVLYITERAVFRLVDGGLELIELANGVELEQVRSAVGFTFEVSKALRRMDRALFR</sequence>
<dbReference type="SUPFAM" id="SSF100950">
    <property type="entry name" value="NagB/RpiA/CoA transferase-like"/>
    <property type="match status" value="2"/>
</dbReference>
<proteinExistence type="inferred from homology"/>
<evidence type="ECO:0000313" key="5">
    <source>
        <dbReference type="EMBL" id="MBG9390472.1"/>
    </source>
</evidence>
<dbReference type="PANTHER" id="PTHR43293">
    <property type="entry name" value="ACETATE COA-TRANSFERASE YDIF"/>
    <property type="match status" value="1"/>
</dbReference>
<organism evidence="5 6">
    <name type="scientific">Caenimonas aquaedulcis</name>
    <dbReference type="NCBI Taxonomy" id="2793270"/>
    <lineage>
        <taxon>Bacteria</taxon>
        <taxon>Pseudomonadati</taxon>
        <taxon>Pseudomonadota</taxon>
        <taxon>Betaproteobacteria</taxon>
        <taxon>Burkholderiales</taxon>
        <taxon>Comamonadaceae</taxon>
        <taxon>Caenimonas</taxon>
    </lineage>
</organism>
<dbReference type="InterPro" id="IPR004165">
    <property type="entry name" value="CoA_trans_fam_I"/>
</dbReference>
<gene>
    <name evidence="5" type="ORF">I5803_20750</name>
</gene>
<dbReference type="Proteomes" id="UP000651050">
    <property type="component" value="Unassembled WGS sequence"/>
</dbReference>
<feature type="active site" description="5-glutamyl coenzyme A thioester intermediate" evidence="4">
    <location>
        <position position="335"/>
    </location>
</feature>
<evidence type="ECO:0000313" key="6">
    <source>
        <dbReference type="Proteomes" id="UP000651050"/>
    </source>
</evidence>
<keyword evidence="6" id="KW-1185">Reference proteome</keyword>
<evidence type="ECO:0000256" key="1">
    <source>
        <dbReference type="ARBA" id="ARBA00007154"/>
    </source>
</evidence>